<name>A0A0P1AP87_PLAHL</name>
<sequence>MDVHGAGRTKPFIFDKQNKDNHFMLYTQTGLLSLRASDRRLHDQSAAHFTTQHQVYFQSSKCFNNTCVRCVRVSWTIALITRSPSVNGLAVRSADCHQMISQRVKTAEDMEINERTIVIHPGPMMVSHVRVIRLMSHREPRPAAPIHIMASSVLGGQLAPSCAES</sequence>
<dbReference type="GeneID" id="36408272"/>
<dbReference type="EMBL" id="CCYD01000653">
    <property type="protein sequence ID" value="CEG42988.1"/>
    <property type="molecule type" value="Genomic_DNA"/>
</dbReference>
<keyword evidence="2" id="KW-1185">Reference proteome</keyword>
<accession>A0A0P1AP87</accession>
<dbReference type="AlphaFoldDB" id="A0A0P1AP87"/>
<reference evidence="2" key="1">
    <citation type="submission" date="2014-09" db="EMBL/GenBank/DDBJ databases">
        <authorList>
            <person name="Sharma Rahul"/>
            <person name="Thines Marco"/>
        </authorList>
    </citation>
    <scope>NUCLEOTIDE SEQUENCE [LARGE SCALE GENOMIC DNA]</scope>
</reference>
<proteinExistence type="predicted"/>
<dbReference type="Proteomes" id="UP000054928">
    <property type="component" value="Unassembled WGS sequence"/>
</dbReference>
<evidence type="ECO:0000313" key="1">
    <source>
        <dbReference type="EMBL" id="CEG42988.1"/>
    </source>
</evidence>
<protein>
    <submittedName>
        <fullName evidence="1">Uncharacterized protein</fullName>
    </submittedName>
</protein>
<evidence type="ECO:0000313" key="2">
    <source>
        <dbReference type="Proteomes" id="UP000054928"/>
    </source>
</evidence>
<organism evidence="1 2">
    <name type="scientific">Plasmopara halstedii</name>
    <name type="common">Downy mildew of sunflower</name>
    <dbReference type="NCBI Taxonomy" id="4781"/>
    <lineage>
        <taxon>Eukaryota</taxon>
        <taxon>Sar</taxon>
        <taxon>Stramenopiles</taxon>
        <taxon>Oomycota</taxon>
        <taxon>Peronosporomycetes</taxon>
        <taxon>Peronosporales</taxon>
        <taxon>Peronosporaceae</taxon>
        <taxon>Plasmopara</taxon>
    </lineage>
</organism>
<dbReference type="RefSeq" id="XP_024579357.1">
    <property type="nucleotide sequence ID" value="XM_024728930.1"/>
</dbReference>